<organism evidence="2">
    <name type="scientific">Taylorella asinigenitalis 14/45</name>
    <dbReference type="NCBI Taxonomy" id="1091495"/>
    <lineage>
        <taxon>Bacteria</taxon>
        <taxon>Pseudomonadati</taxon>
        <taxon>Pseudomonadota</taxon>
        <taxon>Betaproteobacteria</taxon>
        <taxon>Burkholderiales</taxon>
        <taxon>Alcaligenaceae</taxon>
        <taxon>Taylorella</taxon>
    </lineage>
</organism>
<dbReference type="InterPro" id="IPR002939">
    <property type="entry name" value="DnaJ_C"/>
</dbReference>
<proteinExistence type="predicted"/>
<dbReference type="HOGENOM" id="CLU_017633_8_3_4"/>
<dbReference type="GO" id="GO:0006457">
    <property type="term" value="P:protein folding"/>
    <property type="evidence" value="ECO:0007669"/>
    <property type="project" value="InterPro"/>
</dbReference>
<reference evidence="2" key="1">
    <citation type="journal article" date="2012" name="Vet. Microbiol.">
        <title>Comparative genomic analyses of the Taylorellae.</title>
        <authorList>
            <person name="Hauser H."/>
            <person name="Richter D.C."/>
            <person name="van Tonder A."/>
            <person name="Clark L."/>
            <person name="Preston A."/>
        </authorList>
    </citation>
    <scope>NUCLEOTIDE SEQUENCE</scope>
    <source>
        <strain evidence="2">14/45</strain>
    </source>
</reference>
<feature type="domain" description="Chaperone DnaJ C-terminal" evidence="1">
    <location>
        <begin position="2"/>
        <end position="52"/>
    </location>
</feature>
<accession>I7IC90</accession>
<feature type="non-terminal residue" evidence="2">
    <location>
        <position position="1"/>
    </location>
</feature>
<evidence type="ECO:0000259" key="1">
    <source>
        <dbReference type="Pfam" id="PF01556"/>
    </source>
</evidence>
<gene>
    <name evidence="2" type="primary">dnaJ</name>
    <name evidence="2" type="ORF">KUM_1362</name>
</gene>
<dbReference type="SUPFAM" id="SSF49493">
    <property type="entry name" value="HSP40/DnaJ peptide-binding domain"/>
    <property type="match status" value="1"/>
</dbReference>
<dbReference type="Pfam" id="PF01556">
    <property type="entry name" value="DnaJ_C"/>
    <property type="match status" value="1"/>
</dbReference>
<evidence type="ECO:0000313" key="2">
    <source>
        <dbReference type="EMBL" id="CCG20141.1"/>
    </source>
</evidence>
<dbReference type="KEGG" id="tat:KUM_1362"/>
<dbReference type="InterPro" id="IPR008971">
    <property type="entry name" value="HSP40/DnaJ_pept-bd"/>
</dbReference>
<dbReference type="GO" id="GO:0051082">
    <property type="term" value="F:unfolded protein binding"/>
    <property type="evidence" value="ECO:0007669"/>
    <property type="project" value="InterPro"/>
</dbReference>
<sequence length="95" mass="10549">VLEVPTLQGKANITVAEGTQSGKVFRLKGKGIQGIRSSVLGDLYCHVHIETPVNLSDEQKDLLRQFDATIEKNSGKNAPQNKHWTDKVKDFFSNL</sequence>
<dbReference type="AlphaFoldDB" id="I7IC90"/>
<protein>
    <submittedName>
        <fullName evidence="2">DnaJ chaperone protein</fullName>
    </submittedName>
</protein>
<dbReference type="EMBL" id="HE681424">
    <property type="protein sequence ID" value="CCG20141.1"/>
    <property type="molecule type" value="Genomic_DNA"/>
</dbReference>
<dbReference type="Gene3D" id="2.60.260.20">
    <property type="entry name" value="Urease metallochaperone UreE, N-terminal domain"/>
    <property type="match status" value="1"/>
</dbReference>
<name>I7IC90_9BURK</name>